<name>A0A419EP31_9BACT</name>
<sequence length="135" mass="15356">MLKKFEKSLSRNTAVRSKVWLEASGAPLMGSGRAELLREIERTGSLNAAAKKLGMDYHRAWGLVDTMEKRFAVKLVVRQRGGSNRGSALTDEGKTLLNLYETLERRAQKFADRQFRAIFRQRKEKKGAGKKTRSR</sequence>
<proteinExistence type="predicted"/>
<dbReference type="InterPro" id="IPR036388">
    <property type="entry name" value="WH-like_DNA-bd_sf"/>
</dbReference>
<feature type="domain" description="HTH lysR-type" evidence="1">
    <location>
        <begin position="35"/>
        <end position="94"/>
    </location>
</feature>
<dbReference type="InterPro" id="IPR036390">
    <property type="entry name" value="WH_DNA-bd_sf"/>
</dbReference>
<evidence type="ECO:0000259" key="1">
    <source>
        <dbReference type="Pfam" id="PF00126"/>
    </source>
</evidence>
<dbReference type="Gene3D" id="1.10.10.10">
    <property type="entry name" value="Winged helix-like DNA-binding domain superfamily/Winged helix DNA-binding domain"/>
    <property type="match status" value="1"/>
</dbReference>
<organism evidence="2 3">
    <name type="scientific">Candidatus Abyssobacteria bacterium SURF_17</name>
    <dbReference type="NCBI Taxonomy" id="2093361"/>
    <lineage>
        <taxon>Bacteria</taxon>
        <taxon>Pseudomonadati</taxon>
        <taxon>Candidatus Hydrogenedentota</taxon>
        <taxon>Candidatus Abyssobacteria</taxon>
    </lineage>
</organism>
<dbReference type="Pfam" id="PF00126">
    <property type="entry name" value="HTH_1"/>
    <property type="match status" value="1"/>
</dbReference>
<gene>
    <name evidence="2" type="ORF">C4532_19020</name>
</gene>
<dbReference type="EMBL" id="QZKI01000137">
    <property type="protein sequence ID" value="RJP64536.1"/>
    <property type="molecule type" value="Genomic_DNA"/>
</dbReference>
<evidence type="ECO:0000313" key="2">
    <source>
        <dbReference type="EMBL" id="RJP64536.1"/>
    </source>
</evidence>
<dbReference type="PANTHER" id="PTHR30432:SF1">
    <property type="entry name" value="DNA-BINDING TRANSCRIPTIONAL DUAL REGULATOR MODE"/>
    <property type="match status" value="1"/>
</dbReference>
<accession>A0A419EP31</accession>
<dbReference type="GO" id="GO:0003700">
    <property type="term" value="F:DNA-binding transcription factor activity"/>
    <property type="evidence" value="ECO:0007669"/>
    <property type="project" value="InterPro"/>
</dbReference>
<reference evidence="2 3" key="1">
    <citation type="journal article" date="2017" name="ISME J.">
        <title>Energy and carbon metabolisms in a deep terrestrial subsurface fluid microbial community.</title>
        <authorList>
            <person name="Momper L."/>
            <person name="Jungbluth S.P."/>
            <person name="Lee M.D."/>
            <person name="Amend J.P."/>
        </authorList>
    </citation>
    <scope>NUCLEOTIDE SEQUENCE [LARGE SCALE GENOMIC DNA]</scope>
    <source>
        <strain evidence="2">SURF_17</strain>
    </source>
</reference>
<comment type="caution">
    <text evidence="2">The sequence shown here is derived from an EMBL/GenBank/DDBJ whole genome shotgun (WGS) entry which is preliminary data.</text>
</comment>
<dbReference type="InterPro" id="IPR051815">
    <property type="entry name" value="Molybdate_resp_trans_reg"/>
</dbReference>
<dbReference type="SUPFAM" id="SSF46785">
    <property type="entry name" value="Winged helix' DNA-binding domain"/>
    <property type="match status" value="1"/>
</dbReference>
<dbReference type="PANTHER" id="PTHR30432">
    <property type="entry name" value="TRANSCRIPTIONAL REGULATOR MODE"/>
    <property type="match status" value="1"/>
</dbReference>
<dbReference type="AlphaFoldDB" id="A0A419EP31"/>
<evidence type="ECO:0000313" key="3">
    <source>
        <dbReference type="Proteomes" id="UP000285961"/>
    </source>
</evidence>
<dbReference type="Proteomes" id="UP000285961">
    <property type="component" value="Unassembled WGS sequence"/>
</dbReference>
<dbReference type="InterPro" id="IPR000847">
    <property type="entry name" value="LysR_HTH_N"/>
</dbReference>
<protein>
    <submittedName>
        <fullName evidence="2">LysR family transcriptional regulator</fullName>
    </submittedName>
</protein>